<reference evidence="2 3" key="1">
    <citation type="submission" date="2023-01" db="EMBL/GenBank/DDBJ databases">
        <title>Analysis of 21 Apiospora genomes using comparative genomics revels a genus with tremendous synthesis potential of carbohydrate active enzymes and secondary metabolites.</title>
        <authorList>
            <person name="Sorensen T."/>
        </authorList>
    </citation>
    <scope>NUCLEOTIDE SEQUENCE [LARGE SCALE GENOMIC DNA]</scope>
    <source>
        <strain evidence="2 3">CBS 135458</strain>
    </source>
</reference>
<organism evidence="2 3">
    <name type="scientific">Apiospora phragmitis</name>
    <dbReference type="NCBI Taxonomy" id="2905665"/>
    <lineage>
        <taxon>Eukaryota</taxon>
        <taxon>Fungi</taxon>
        <taxon>Dikarya</taxon>
        <taxon>Ascomycota</taxon>
        <taxon>Pezizomycotina</taxon>
        <taxon>Sordariomycetes</taxon>
        <taxon>Xylariomycetidae</taxon>
        <taxon>Amphisphaeriales</taxon>
        <taxon>Apiosporaceae</taxon>
        <taxon>Apiospora</taxon>
    </lineage>
</organism>
<accession>A0ABR1VCW7</accession>
<dbReference type="GeneID" id="92090147"/>
<keyword evidence="3" id="KW-1185">Reference proteome</keyword>
<feature type="region of interest" description="Disordered" evidence="1">
    <location>
        <begin position="48"/>
        <end position="72"/>
    </location>
</feature>
<dbReference type="RefSeq" id="XP_066716353.1">
    <property type="nucleotide sequence ID" value="XM_066857084.1"/>
</dbReference>
<gene>
    <name evidence="2" type="ORF">PG994_005675</name>
</gene>
<dbReference type="EMBL" id="JAQQWL010000006">
    <property type="protein sequence ID" value="KAK8069059.1"/>
    <property type="molecule type" value="Genomic_DNA"/>
</dbReference>
<comment type="caution">
    <text evidence="2">The sequence shown here is derived from an EMBL/GenBank/DDBJ whole genome shotgun (WGS) entry which is preliminary data.</text>
</comment>
<sequence length="173" mass="18200">MFLAEVSNTVAGESSEMSISTLLNEEFSLLETGLSNLLDEVLASGESSGRRSLPVVPRVGGSSRSRSRAGLTRANGQALGEVARDAFHGELDVVPVAEARLEVVVWAARHAPLDVSEVRVGALLEVPKMMLHLGQIVVACAIGRGAIVVGVGGHDDDLENANTDQPCVWDEMG</sequence>
<proteinExistence type="predicted"/>
<evidence type="ECO:0000313" key="3">
    <source>
        <dbReference type="Proteomes" id="UP001480595"/>
    </source>
</evidence>
<protein>
    <submittedName>
        <fullName evidence="2">Uncharacterized protein</fullName>
    </submittedName>
</protein>
<evidence type="ECO:0000256" key="1">
    <source>
        <dbReference type="SAM" id="MobiDB-lite"/>
    </source>
</evidence>
<evidence type="ECO:0000313" key="2">
    <source>
        <dbReference type="EMBL" id="KAK8069059.1"/>
    </source>
</evidence>
<dbReference type="Proteomes" id="UP001480595">
    <property type="component" value="Unassembled WGS sequence"/>
</dbReference>
<name>A0ABR1VCW7_9PEZI</name>
<feature type="compositionally biased region" description="Low complexity" evidence="1">
    <location>
        <begin position="54"/>
        <end position="64"/>
    </location>
</feature>